<evidence type="ECO:0000256" key="1">
    <source>
        <dbReference type="SAM" id="SignalP"/>
    </source>
</evidence>
<proteinExistence type="predicted"/>
<accession>A0A4Z1IGC6</accession>
<evidence type="ECO:0000313" key="3">
    <source>
        <dbReference type="Proteomes" id="UP000297452"/>
    </source>
</evidence>
<dbReference type="Proteomes" id="UP000297452">
    <property type="component" value="Unassembled WGS sequence"/>
</dbReference>
<name>A0A4Z1IGC6_9HELO</name>
<dbReference type="AlphaFoldDB" id="A0A4Z1IGC6"/>
<feature type="chain" id="PRO_5021477382" evidence="1">
    <location>
        <begin position="32"/>
        <end position="78"/>
    </location>
</feature>
<organism evidence="2 3">
    <name type="scientific">Botryotinia narcissicola</name>
    <dbReference type="NCBI Taxonomy" id="278944"/>
    <lineage>
        <taxon>Eukaryota</taxon>
        <taxon>Fungi</taxon>
        <taxon>Dikarya</taxon>
        <taxon>Ascomycota</taxon>
        <taxon>Pezizomycotina</taxon>
        <taxon>Leotiomycetes</taxon>
        <taxon>Helotiales</taxon>
        <taxon>Sclerotiniaceae</taxon>
        <taxon>Botryotinia</taxon>
    </lineage>
</organism>
<reference evidence="2 3" key="1">
    <citation type="submission" date="2017-12" db="EMBL/GenBank/DDBJ databases">
        <title>Comparative genomics of Botrytis spp.</title>
        <authorList>
            <person name="Valero-Jimenez C.A."/>
            <person name="Tapia P."/>
            <person name="Veloso J."/>
            <person name="Silva-Moreno E."/>
            <person name="Staats M."/>
            <person name="Valdes J.H."/>
            <person name="Van Kan J.A.L."/>
        </authorList>
    </citation>
    <scope>NUCLEOTIDE SEQUENCE [LARGE SCALE GENOMIC DNA]</scope>
    <source>
        <strain evidence="2 3">MUCL2120</strain>
    </source>
</reference>
<dbReference type="OrthoDB" id="3554315at2759"/>
<evidence type="ECO:0000313" key="2">
    <source>
        <dbReference type="EMBL" id="TGO60396.1"/>
    </source>
</evidence>
<comment type="caution">
    <text evidence="2">The sequence shown here is derived from an EMBL/GenBank/DDBJ whole genome shotgun (WGS) entry which is preliminary data.</text>
</comment>
<gene>
    <name evidence="2" type="ORF">BOTNAR_0146g00090</name>
</gene>
<keyword evidence="1" id="KW-0732">Signal</keyword>
<feature type="signal peptide" evidence="1">
    <location>
        <begin position="1"/>
        <end position="31"/>
    </location>
</feature>
<keyword evidence="3" id="KW-1185">Reference proteome</keyword>
<dbReference type="EMBL" id="PQXJ01000146">
    <property type="protein sequence ID" value="TGO60396.1"/>
    <property type="molecule type" value="Genomic_DNA"/>
</dbReference>
<protein>
    <submittedName>
        <fullName evidence="2">Uncharacterized protein</fullName>
    </submittedName>
</protein>
<sequence>MALVGRQGWKLFANVSMMSTLFLDMSTQAQAQYCKEYMQPIHINTRATSILSKHIFEQIRKNLEAREEGGLGVKAPGI</sequence>